<keyword evidence="3" id="KW-1185">Reference proteome</keyword>
<accession>A0ABS9SIG9</accession>
<gene>
    <name evidence="2" type="ORF">MKP09_09800</name>
</gene>
<comment type="caution">
    <text evidence="2">The sequence shown here is derived from an EMBL/GenBank/DDBJ whole genome shotgun (WGS) entry which is preliminary data.</text>
</comment>
<dbReference type="PANTHER" id="PTHR30218">
    <property type="entry name" value="POLYPHOSPHATE KINASE"/>
    <property type="match status" value="1"/>
</dbReference>
<proteinExistence type="predicted"/>
<dbReference type="RefSeq" id="WP_240827528.1">
    <property type="nucleotide sequence ID" value="NZ_JAKWBL010000001.1"/>
</dbReference>
<feature type="domain" description="Polyphosphate kinase N-terminal" evidence="1">
    <location>
        <begin position="5"/>
        <end position="83"/>
    </location>
</feature>
<protein>
    <recommendedName>
        <fullName evidence="1">Polyphosphate kinase N-terminal domain-containing protein</fullName>
    </recommendedName>
</protein>
<dbReference type="InterPro" id="IPR036832">
    <property type="entry name" value="PPK_N_dom_sf"/>
</dbReference>
<evidence type="ECO:0000259" key="1">
    <source>
        <dbReference type="Pfam" id="PF13089"/>
    </source>
</evidence>
<evidence type="ECO:0000313" key="3">
    <source>
        <dbReference type="Proteomes" id="UP001202248"/>
    </source>
</evidence>
<dbReference type="Proteomes" id="UP001202248">
    <property type="component" value="Unassembled WGS sequence"/>
</dbReference>
<dbReference type="Gene3D" id="1.20.58.310">
    <property type="entry name" value="Polyphosphate kinase N-terminal domain"/>
    <property type="match status" value="1"/>
</dbReference>
<dbReference type="SUPFAM" id="SSF140356">
    <property type="entry name" value="PPK N-terminal domain-like"/>
    <property type="match status" value="1"/>
</dbReference>
<dbReference type="InterPro" id="IPR003414">
    <property type="entry name" value="PP_kinase"/>
</dbReference>
<dbReference type="InterPro" id="IPR025198">
    <property type="entry name" value="PPK_N_dom"/>
</dbReference>
<reference evidence="2 3" key="1">
    <citation type="submission" date="2022-02" db="EMBL/GenBank/DDBJ databases">
        <authorList>
            <person name="Min J."/>
        </authorList>
    </citation>
    <scope>NUCLEOTIDE SEQUENCE [LARGE SCALE GENOMIC DNA]</scope>
    <source>
        <strain evidence="2 3">GR10-1</strain>
    </source>
</reference>
<dbReference type="PANTHER" id="PTHR30218:SF0">
    <property type="entry name" value="POLYPHOSPHATE KINASE"/>
    <property type="match status" value="1"/>
</dbReference>
<dbReference type="EMBL" id="JAKWBL010000001">
    <property type="protein sequence ID" value="MCH5598178.1"/>
    <property type="molecule type" value="Genomic_DNA"/>
</dbReference>
<sequence>MLKLIPRDISWLSFNERVLQEASDHTVPLRERVKFLGIFSNNRDEFFRVRVASLKRMLQIETKMKMHSEKNPQKILDEVQRLNSNSRLRLKTYGQKYWRN</sequence>
<name>A0ABS9SIG9_9BACT</name>
<organism evidence="2 3">
    <name type="scientific">Niabella ginsengisoli</name>
    <dbReference type="NCBI Taxonomy" id="522298"/>
    <lineage>
        <taxon>Bacteria</taxon>
        <taxon>Pseudomonadati</taxon>
        <taxon>Bacteroidota</taxon>
        <taxon>Chitinophagia</taxon>
        <taxon>Chitinophagales</taxon>
        <taxon>Chitinophagaceae</taxon>
        <taxon>Niabella</taxon>
    </lineage>
</organism>
<evidence type="ECO:0000313" key="2">
    <source>
        <dbReference type="EMBL" id="MCH5598178.1"/>
    </source>
</evidence>
<dbReference type="Pfam" id="PF13089">
    <property type="entry name" value="PP_kinase_N"/>
    <property type="match status" value="1"/>
</dbReference>